<reference evidence="2 3" key="1">
    <citation type="submission" date="2018-05" db="EMBL/GenBank/DDBJ databases">
        <title>Genomic Encyclopedia of Type Strains, Phase IV (KMG-IV): sequencing the most valuable type-strain genomes for metagenomic binning, comparative biology and taxonomic classification.</title>
        <authorList>
            <person name="Goeker M."/>
        </authorList>
    </citation>
    <scope>NUCLEOTIDE SEQUENCE [LARGE SCALE GENOMIC DNA]</scope>
    <source>
        <strain evidence="2 3">DSM 2626</strain>
    </source>
</reference>
<feature type="domain" description="N-acetyltransferase" evidence="1">
    <location>
        <begin position="29"/>
        <end position="174"/>
    </location>
</feature>
<evidence type="ECO:0000259" key="1">
    <source>
        <dbReference type="PROSITE" id="PS51186"/>
    </source>
</evidence>
<dbReference type="PROSITE" id="PS51186">
    <property type="entry name" value="GNAT"/>
    <property type="match status" value="1"/>
</dbReference>
<dbReference type="PANTHER" id="PTHR43441">
    <property type="entry name" value="RIBOSOMAL-PROTEIN-SERINE ACETYLTRANSFERASE"/>
    <property type="match status" value="1"/>
</dbReference>
<dbReference type="InterPro" id="IPR051908">
    <property type="entry name" value="Ribosomal_N-acetyltransferase"/>
</dbReference>
<dbReference type="AlphaFoldDB" id="A0A8E2W9T6"/>
<proteinExistence type="predicted"/>
<dbReference type="SUPFAM" id="SSF55729">
    <property type="entry name" value="Acyl-CoA N-acyltransferases (Nat)"/>
    <property type="match status" value="1"/>
</dbReference>
<dbReference type="Proteomes" id="UP000245631">
    <property type="component" value="Unassembled WGS sequence"/>
</dbReference>
<gene>
    <name evidence="2" type="ORF">C8D77_11432</name>
</gene>
<keyword evidence="2" id="KW-0808">Transferase</keyword>
<organism evidence="2 3">
    <name type="scientific">Rhizobium loti</name>
    <name type="common">Mesorhizobium loti</name>
    <dbReference type="NCBI Taxonomy" id="381"/>
    <lineage>
        <taxon>Bacteria</taxon>
        <taxon>Pseudomonadati</taxon>
        <taxon>Pseudomonadota</taxon>
        <taxon>Alphaproteobacteria</taxon>
        <taxon>Hyphomicrobiales</taxon>
        <taxon>Phyllobacteriaceae</taxon>
        <taxon>Mesorhizobium</taxon>
    </lineage>
</organism>
<accession>A0A8E2W9T6</accession>
<dbReference type="RefSeq" id="WP_109671222.1">
    <property type="nucleotide sequence ID" value="NZ_QGGH01000014.1"/>
</dbReference>
<name>A0A8E2W9T6_RHILI</name>
<dbReference type="GO" id="GO:1990189">
    <property type="term" value="F:protein N-terminal-serine acetyltransferase activity"/>
    <property type="evidence" value="ECO:0007669"/>
    <property type="project" value="TreeGrafter"/>
</dbReference>
<dbReference type="GeneID" id="61055293"/>
<dbReference type="GO" id="GO:0005737">
    <property type="term" value="C:cytoplasm"/>
    <property type="evidence" value="ECO:0007669"/>
    <property type="project" value="TreeGrafter"/>
</dbReference>
<evidence type="ECO:0000313" key="3">
    <source>
        <dbReference type="Proteomes" id="UP000245631"/>
    </source>
</evidence>
<dbReference type="EMBL" id="QGGH01000014">
    <property type="protein sequence ID" value="PWJ87742.1"/>
    <property type="molecule type" value="Genomic_DNA"/>
</dbReference>
<comment type="caution">
    <text evidence="2">The sequence shown here is derived from an EMBL/GenBank/DDBJ whole genome shotgun (WGS) entry which is preliminary data.</text>
</comment>
<dbReference type="Gene3D" id="3.40.630.30">
    <property type="match status" value="1"/>
</dbReference>
<dbReference type="GO" id="GO:0008999">
    <property type="term" value="F:protein-N-terminal-alanine acetyltransferase activity"/>
    <property type="evidence" value="ECO:0007669"/>
    <property type="project" value="TreeGrafter"/>
</dbReference>
<dbReference type="PANTHER" id="PTHR43441:SF11">
    <property type="entry name" value="RIBOSOMAL-PROTEIN-SERINE ACETYLTRANSFERASE"/>
    <property type="match status" value="1"/>
</dbReference>
<sequence>MAAGDWHAGGIGIDSERLRLKLFTADYAEDLFAAITPAITRFMQWEPPQSLAAFAEVWRSWLAPIHDGSDLHFVVRTLAHDRCLGLVGLHAAKTACPELGIWIREDAQGNGLGREAIAAVAEWASETLEPDCFEYPVAERNVASRRIAERLGGVIIGSRFNPKYASVVYRIPNLRR</sequence>
<dbReference type="InterPro" id="IPR016181">
    <property type="entry name" value="Acyl_CoA_acyltransferase"/>
</dbReference>
<evidence type="ECO:0000313" key="2">
    <source>
        <dbReference type="EMBL" id="PWJ87742.1"/>
    </source>
</evidence>
<dbReference type="Pfam" id="PF13302">
    <property type="entry name" value="Acetyltransf_3"/>
    <property type="match status" value="1"/>
</dbReference>
<protein>
    <submittedName>
        <fullName evidence="2">RimJ/RimL family protein N-acetyltransferase</fullName>
    </submittedName>
</protein>
<dbReference type="InterPro" id="IPR000182">
    <property type="entry name" value="GNAT_dom"/>
</dbReference>